<dbReference type="EMBL" id="JBGFSN010000004">
    <property type="protein sequence ID" value="MFH8134235.1"/>
    <property type="molecule type" value="Genomic_DNA"/>
</dbReference>
<gene>
    <name evidence="1" type="ORF">ABU178_08615</name>
</gene>
<reference evidence="1 2" key="1">
    <citation type="submission" date="2024-08" db="EMBL/GenBank/DDBJ databases">
        <title>Pantoea ronii - a newly identified human opportunistic pathogen.</title>
        <authorList>
            <person name="Keidar-Friedman D."/>
            <person name="Sorek N."/>
            <person name="Leshin-Carmel D."/>
            <person name="Tsur A."/>
            <person name="Amsalem M."/>
            <person name="Tolkach D."/>
            <person name="Brosh-Nissimov T."/>
        </authorList>
    </citation>
    <scope>NUCLEOTIDE SEQUENCE [LARGE SCALE GENOMIC DNA]</scope>
    <source>
        <strain evidence="1 2">AA23256</strain>
    </source>
</reference>
<name>A0ABW7PVA8_9GAMM</name>
<dbReference type="Proteomes" id="UP001611251">
    <property type="component" value="Unassembled WGS sequence"/>
</dbReference>
<proteinExistence type="predicted"/>
<protein>
    <submittedName>
        <fullName evidence="1">ABC-three component system middle component 2</fullName>
    </submittedName>
</protein>
<dbReference type="Pfam" id="PF20288">
    <property type="entry name" value="MC2"/>
    <property type="match status" value="1"/>
</dbReference>
<evidence type="ECO:0000313" key="2">
    <source>
        <dbReference type="Proteomes" id="UP001611251"/>
    </source>
</evidence>
<accession>A0ABW7PVA8</accession>
<comment type="caution">
    <text evidence="1">The sequence shown here is derived from an EMBL/GenBank/DDBJ whole genome shotgun (WGS) entry which is preliminary data.</text>
</comment>
<dbReference type="InterPro" id="IPR046904">
    <property type="entry name" value="ABC-3C_MC2"/>
</dbReference>
<dbReference type="RefSeq" id="WP_397213843.1">
    <property type="nucleotide sequence ID" value="NZ_JBGFSN010000004.1"/>
</dbReference>
<keyword evidence="2" id="KW-1185">Reference proteome</keyword>
<evidence type="ECO:0000313" key="1">
    <source>
        <dbReference type="EMBL" id="MFH8134235.1"/>
    </source>
</evidence>
<sequence>MIEVPVTEGNFEQRPFNSPLEYGFRALFILYAADNVALDLQRVVSYDYLLVHTSDVIGGPQSLHPAVPHRGSELLVKRSAIQAGLHLMLSRELIKVVFASEGILYQASELTERFVQLLKSPYAKELAERAFWVTKQFSEYTDEDLASYMSQNVGQWGSEFDRLTAIDLLDL</sequence>
<organism evidence="1 2">
    <name type="scientific">Pantoea osteomyelitidis</name>
    <dbReference type="NCBI Taxonomy" id="3230026"/>
    <lineage>
        <taxon>Bacteria</taxon>
        <taxon>Pseudomonadati</taxon>
        <taxon>Pseudomonadota</taxon>
        <taxon>Gammaproteobacteria</taxon>
        <taxon>Enterobacterales</taxon>
        <taxon>Erwiniaceae</taxon>
        <taxon>Pantoea</taxon>
    </lineage>
</organism>